<organism evidence="8 9">
    <name type="scientific">Triangularia verruculosa</name>
    <dbReference type="NCBI Taxonomy" id="2587418"/>
    <lineage>
        <taxon>Eukaryota</taxon>
        <taxon>Fungi</taxon>
        <taxon>Dikarya</taxon>
        <taxon>Ascomycota</taxon>
        <taxon>Pezizomycotina</taxon>
        <taxon>Sordariomycetes</taxon>
        <taxon>Sordariomycetidae</taxon>
        <taxon>Sordariales</taxon>
        <taxon>Podosporaceae</taxon>
        <taxon>Triangularia</taxon>
    </lineage>
</organism>
<dbReference type="AlphaFoldDB" id="A0AAN6XRW2"/>
<gene>
    <name evidence="8" type="ORF">QBC40DRAFT_312113</name>
</gene>
<keyword evidence="9" id="KW-1185">Reference proteome</keyword>
<feature type="compositionally biased region" description="Low complexity" evidence="7">
    <location>
        <begin position="299"/>
        <end position="315"/>
    </location>
</feature>
<feature type="region of interest" description="Disordered" evidence="7">
    <location>
        <begin position="466"/>
        <end position="489"/>
    </location>
</feature>
<name>A0AAN6XRW2_9PEZI</name>
<evidence type="ECO:0000256" key="4">
    <source>
        <dbReference type="ARBA" id="ARBA00023125"/>
    </source>
</evidence>
<evidence type="ECO:0000313" key="9">
    <source>
        <dbReference type="Proteomes" id="UP001303160"/>
    </source>
</evidence>
<evidence type="ECO:0000256" key="6">
    <source>
        <dbReference type="ARBA" id="ARBA00023242"/>
    </source>
</evidence>
<feature type="compositionally biased region" description="Basic residues" evidence="7">
    <location>
        <begin position="61"/>
        <end position="74"/>
    </location>
</feature>
<feature type="compositionally biased region" description="Polar residues" evidence="7">
    <location>
        <begin position="46"/>
        <end position="55"/>
    </location>
</feature>
<protein>
    <submittedName>
        <fullName evidence="8">Uncharacterized protein</fullName>
    </submittedName>
</protein>
<comment type="subcellular location">
    <subcellularLocation>
        <location evidence="1">Nucleus</location>
    </subcellularLocation>
</comment>
<comment type="similarity">
    <text evidence="2">Belongs to the HMGA family.</text>
</comment>
<dbReference type="InterPro" id="IPR000637">
    <property type="entry name" value="HMGI/Y_DNA-bd_CS"/>
</dbReference>
<keyword evidence="4" id="KW-0238">DNA-binding</keyword>
<accession>A0AAN6XRW2</accession>
<feature type="compositionally biased region" description="Low complexity" evidence="7">
    <location>
        <begin position="231"/>
        <end position="241"/>
    </location>
</feature>
<feature type="region of interest" description="Disordered" evidence="7">
    <location>
        <begin position="1"/>
        <end position="139"/>
    </location>
</feature>
<dbReference type="InterPro" id="IPR017956">
    <property type="entry name" value="AT_hook_DNA-bd_motif"/>
</dbReference>
<evidence type="ECO:0000256" key="5">
    <source>
        <dbReference type="ARBA" id="ARBA00023163"/>
    </source>
</evidence>
<dbReference type="PANTHER" id="PTHR23341">
    <property type="entry name" value="HIGH MOBILITY GROUP PROTEINS HMG-A AND C"/>
    <property type="match status" value="1"/>
</dbReference>
<evidence type="ECO:0000256" key="1">
    <source>
        <dbReference type="ARBA" id="ARBA00004123"/>
    </source>
</evidence>
<dbReference type="GO" id="GO:0010557">
    <property type="term" value="P:positive regulation of macromolecule biosynthetic process"/>
    <property type="evidence" value="ECO:0007669"/>
    <property type="project" value="UniProtKB-ARBA"/>
</dbReference>
<keyword evidence="5" id="KW-0804">Transcription</keyword>
<dbReference type="PANTHER" id="PTHR23341:SF2">
    <property type="entry name" value="HIGH MOBILITY GROUP PROTEIN HMG-12"/>
    <property type="match status" value="1"/>
</dbReference>
<dbReference type="GO" id="GO:0005634">
    <property type="term" value="C:nucleus"/>
    <property type="evidence" value="ECO:0007669"/>
    <property type="project" value="UniProtKB-SubCell"/>
</dbReference>
<keyword evidence="3" id="KW-0805">Transcription regulation</keyword>
<dbReference type="PRINTS" id="PR00929">
    <property type="entry name" value="ATHOOK"/>
</dbReference>
<reference evidence="8" key="2">
    <citation type="submission" date="2023-05" db="EMBL/GenBank/DDBJ databases">
        <authorList>
            <consortium name="Lawrence Berkeley National Laboratory"/>
            <person name="Steindorff A."/>
            <person name="Hensen N."/>
            <person name="Bonometti L."/>
            <person name="Westerberg I."/>
            <person name="Brannstrom I.O."/>
            <person name="Guillou S."/>
            <person name="Cros-Aarteil S."/>
            <person name="Calhoun S."/>
            <person name="Haridas S."/>
            <person name="Kuo A."/>
            <person name="Mondo S."/>
            <person name="Pangilinan J."/>
            <person name="Riley R."/>
            <person name="Labutti K."/>
            <person name="Andreopoulos B."/>
            <person name="Lipzen A."/>
            <person name="Chen C."/>
            <person name="Yanf M."/>
            <person name="Daum C."/>
            <person name="Ng V."/>
            <person name="Clum A."/>
            <person name="Ohm R."/>
            <person name="Martin F."/>
            <person name="Silar P."/>
            <person name="Natvig D."/>
            <person name="Lalanne C."/>
            <person name="Gautier V."/>
            <person name="Ament-Velasquez S.L."/>
            <person name="Kruys A."/>
            <person name="Hutchinson M.I."/>
            <person name="Powell A.J."/>
            <person name="Barry K."/>
            <person name="Miller A.N."/>
            <person name="Grigoriev I.V."/>
            <person name="Debuchy R."/>
            <person name="Gladieux P."/>
            <person name="Thoren M.H."/>
            <person name="Johannesson H."/>
        </authorList>
    </citation>
    <scope>NUCLEOTIDE SEQUENCE</scope>
    <source>
        <strain evidence="8">CBS 315.58</strain>
    </source>
</reference>
<dbReference type="SMART" id="SM00384">
    <property type="entry name" value="AT_hook"/>
    <property type="match status" value="6"/>
</dbReference>
<feature type="compositionally biased region" description="Basic and acidic residues" evidence="7">
    <location>
        <begin position="267"/>
        <end position="281"/>
    </location>
</feature>
<dbReference type="Proteomes" id="UP001303160">
    <property type="component" value="Unassembled WGS sequence"/>
</dbReference>
<evidence type="ECO:0000256" key="3">
    <source>
        <dbReference type="ARBA" id="ARBA00023015"/>
    </source>
</evidence>
<dbReference type="EMBL" id="MU863875">
    <property type="protein sequence ID" value="KAK4205788.1"/>
    <property type="molecule type" value="Genomic_DNA"/>
</dbReference>
<dbReference type="GO" id="GO:0003677">
    <property type="term" value="F:DNA binding"/>
    <property type="evidence" value="ECO:0007669"/>
    <property type="project" value="UniProtKB-KW"/>
</dbReference>
<sequence length="589" mass="64670">MARTPSKPITAMVDSAAQPIPRPRGRPKKITTPAEDHTSAVFTPIATPTAQSEQPIVTPRSRGRPKKKPHHRSKQALEAARLLPEAQLKSNHVGEEDETPSEQPTAAPRPRGRPKKQDAADTSSILESEDEKKTAFTDADIAAAKDDLRAEIRTLSDGSPHGRSAPPTRRGRGRPRKTSAVETTFDVMQGSQEEAEDTHEAPRTETTSIDNHAPVKRGRGRPRKSDTLHISPTSTTPTATRGGRGRPKENSADTVDVGGDVVDGETGDNHVEKDEDKKNLREFVVQDESDMDEDEDYEPSLSSTRSPSPPTSQSTVFRKRGDPVILEEPQNPKKRLSGFAVARKTASISSFPKANTTQTVVKSVDETSYTAATTSPLLSSLVGEYSVKYVIPGDRVHPGRLTVKFATDDDDLLAGSLELSRWSAVMRIGLTEQKIQRYIVKQERIESQGLVLSDIMHLDEDEGISLPEDGISADDDTATHKRKASSELGGELPSKYRKVTPMSLSEVHTLYFAYRVKHVLSGETQHKAQVGTIQFYTTKNGESAFENALISVPGYDQAYELCGEARKDTGPRWPSQDWLWGDFADPRSD</sequence>
<proteinExistence type="inferred from homology"/>
<evidence type="ECO:0000256" key="7">
    <source>
        <dbReference type="SAM" id="MobiDB-lite"/>
    </source>
</evidence>
<evidence type="ECO:0000256" key="2">
    <source>
        <dbReference type="ARBA" id="ARBA00010812"/>
    </source>
</evidence>
<evidence type="ECO:0000313" key="8">
    <source>
        <dbReference type="EMBL" id="KAK4205788.1"/>
    </source>
</evidence>
<dbReference type="GO" id="GO:0003712">
    <property type="term" value="F:transcription coregulator activity"/>
    <property type="evidence" value="ECO:0007669"/>
    <property type="project" value="TreeGrafter"/>
</dbReference>
<feature type="compositionally biased region" description="Acidic residues" evidence="7">
    <location>
        <begin position="285"/>
        <end position="298"/>
    </location>
</feature>
<reference evidence="8" key="1">
    <citation type="journal article" date="2023" name="Mol. Phylogenet. Evol.">
        <title>Genome-scale phylogeny and comparative genomics of the fungal order Sordariales.</title>
        <authorList>
            <person name="Hensen N."/>
            <person name="Bonometti L."/>
            <person name="Westerberg I."/>
            <person name="Brannstrom I.O."/>
            <person name="Guillou S."/>
            <person name="Cros-Aarteil S."/>
            <person name="Calhoun S."/>
            <person name="Haridas S."/>
            <person name="Kuo A."/>
            <person name="Mondo S."/>
            <person name="Pangilinan J."/>
            <person name="Riley R."/>
            <person name="LaButti K."/>
            <person name="Andreopoulos B."/>
            <person name="Lipzen A."/>
            <person name="Chen C."/>
            <person name="Yan M."/>
            <person name="Daum C."/>
            <person name="Ng V."/>
            <person name="Clum A."/>
            <person name="Steindorff A."/>
            <person name="Ohm R.A."/>
            <person name="Martin F."/>
            <person name="Silar P."/>
            <person name="Natvig D.O."/>
            <person name="Lalanne C."/>
            <person name="Gautier V."/>
            <person name="Ament-Velasquez S.L."/>
            <person name="Kruys A."/>
            <person name="Hutchinson M.I."/>
            <person name="Powell A.J."/>
            <person name="Barry K."/>
            <person name="Miller A.N."/>
            <person name="Grigoriev I.V."/>
            <person name="Debuchy R."/>
            <person name="Gladieux P."/>
            <person name="Hiltunen Thoren M."/>
            <person name="Johannesson H."/>
        </authorList>
    </citation>
    <scope>NUCLEOTIDE SEQUENCE</scope>
    <source>
        <strain evidence="8">CBS 315.58</strain>
    </source>
</reference>
<dbReference type="PROSITE" id="PS00354">
    <property type="entry name" value="HMGI_Y"/>
    <property type="match status" value="1"/>
</dbReference>
<feature type="region of interest" description="Disordered" evidence="7">
    <location>
        <begin position="151"/>
        <end position="322"/>
    </location>
</feature>
<dbReference type="GO" id="GO:0006355">
    <property type="term" value="P:regulation of DNA-templated transcription"/>
    <property type="evidence" value="ECO:0007669"/>
    <property type="project" value="InterPro"/>
</dbReference>
<keyword evidence="6" id="KW-0539">Nucleus</keyword>
<comment type="caution">
    <text evidence="8">The sequence shown here is derived from an EMBL/GenBank/DDBJ whole genome shotgun (WGS) entry which is preliminary data.</text>
</comment>